<proteinExistence type="predicted"/>
<organism evidence="1">
    <name type="scientific">Siphoviridae sp. ctBtS10</name>
    <dbReference type="NCBI Taxonomy" id="2826190"/>
    <lineage>
        <taxon>Viruses</taxon>
        <taxon>Duplodnaviria</taxon>
        <taxon>Heunggongvirae</taxon>
        <taxon>Uroviricota</taxon>
        <taxon>Caudoviricetes</taxon>
    </lineage>
</organism>
<evidence type="ECO:0000313" key="1">
    <source>
        <dbReference type="EMBL" id="DAE22057.1"/>
    </source>
</evidence>
<sequence length="62" mass="6998">MALWKTPAYAAEPSSPKAYRSVRSVNERGPHFEKPEGNPLRLFFRTPATVSHTEDTPDGLRE</sequence>
<dbReference type="EMBL" id="BK015725">
    <property type="protein sequence ID" value="DAE22057.1"/>
    <property type="molecule type" value="Genomic_DNA"/>
</dbReference>
<name>A0A8S5QT89_9CAUD</name>
<reference evidence="1" key="1">
    <citation type="journal article" date="2021" name="Proc. Natl. Acad. Sci. U.S.A.">
        <title>A Catalog of Tens of Thousands of Viruses from Human Metagenomes Reveals Hidden Associations with Chronic Diseases.</title>
        <authorList>
            <person name="Tisza M.J."/>
            <person name="Buck C.B."/>
        </authorList>
    </citation>
    <scope>NUCLEOTIDE SEQUENCE</scope>
    <source>
        <strain evidence="1">CtBtS10</strain>
    </source>
</reference>
<protein>
    <submittedName>
        <fullName evidence="1">Uncharacterized protein</fullName>
    </submittedName>
</protein>
<accession>A0A8S5QT89</accession>